<dbReference type="InterPro" id="IPR029472">
    <property type="entry name" value="Copia-like_N"/>
</dbReference>
<dbReference type="Proteomes" id="UP000790787">
    <property type="component" value="Chromosome 4"/>
</dbReference>
<dbReference type="AlphaFoldDB" id="A0A1S4DND7"/>
<dbReference type="GeneID" id="107831649"/>
<reference evidence="3" key="2">
    <citation type="submission" date="2025-08" db="UniProtKB">
        <authorList>
            <consortium name="RefSeq"/>
        </authorList>
    </citation>
    <scope>IDENTIFICATION</scope>
    <source>
        <tissue evidence="3">Leaf</tissue>
    </source>
</reference>
<dbReference type="PANTHER" id="PTHR37610:SF6">
    <property type="entry name" value="GAG-POLYPEPTIDE OF LTR COPIA-TYPE-RELATED"/>
    <property type="match status" value="1"/>
</dbReference>
<name>A0A1S4DND7_TOBAC</name>
<dbReference type="PaxDb" id="4097-A0A1S4DND7"/>
<dbReference type="Pfam" id="PF14244">
    <property type="entry name" value="Retrotran_gag_3"/>
    <property type="match status" value="1"/>
</dbReference>
<evidence type="ECO:0000313" key="3">
    <source>
        <dbReference type="RefSeq" id="XP_016514915.1"/>
    </source>
</evidence>
<proteinExistence type="predicted"/>
<protein>
    <submittedName>
        <fullName evidence="3">Uncharacterized protein LOC107831649</fullName>
    </submittedName>
</protein>
<evidence type="ECO:0000313" key="2">
    <source>
        <dbReference type="Proteomes" id="UP000790787"/>
    </source>
</evidence>
<sequence length="109" mass="12211">MTLVNTAFDGKGFQAWRRSVLIALSAKNKIGFINGACPPPDVTSKEYQPWSRCNNMVTSWFLNSLSKDIGDSVIYSKSAKDLWTSLEHRFGQSNGAKLYHLRKELSGLI</sequence>
<dbReference type="KEGG" id="nta:107831649"/>
<accession>A0A1S4DND7</accession>
<dbReference type="OMA" id="MASCHAH"/>
<dbReference type="RefSeq" id="XP_016514915.1">
    <property type="nucleotide sequence ID" value="XM_016659429.1"/>
</dbReference>
<dbReference type="PANTHER" id="PTHR37610">
    <property type="entry name" value="CCHC-TYPE DOMAIN-CONTAINING PROTEIN"/>
    <property type="match status" value="1"/>
</dbReference>
<keyword evidence="2" id="KW-1185">Reference proteome</keyword>
<dbReference type="OrthoDB" id="1302231at2759"/>
<evidence type="ECO:0000259" key="1">
    <source>
        <dbReference type="Pfam" id="PF14244"/>
    </source>
</evidence>
<organism evidence="2 3">
    <name type="scientific">Nicotiana tabacum</name>
    <name type="common">Common tobacco</name>
    <dbReference type="NCBI Taxonomy" id="4097"/>
    <lineage>
        <taxon>Eukaryota</taxon>
        <taxon>Viridiplantae</taxon>
        <taxon>Streptophyta</taxon>
        <taxon>Embryophyta</taxon>
        <taxon>Tracheophyta</taxon>
        <taxon>Spermatophyta</taxon>
        <taxon>Magnoliopsida</taxon>
        <taxon>eudicotyledons</taxon>
        <taxon>Gunneridae</taxon>
        <taxon>Pentapetalae</taxon>
        <taxon>asterids</taxon>
        <taxon>lamiids</taxon>
        <taxon>Solanales</taxon>
        <taxon>Solanaceae</taxon>
        <taxon>Nicotianoideae</taxon>
        <taxon>Nicotianeae</taxon>
        <taxon>Nicotiana</taxon>
    </lineage>
</organism>
<reference evidence="2" key="1">
    <citation type="journal article" date="2014" name="Nat. Commun.">
        <title>The tobacco genome sequence and its comparison with those of tomato and potato.</title>
        <authorList>
            <person name="Sierro N."/>
            <person name="Battey J.N."/>
            <person name="Ouadi S."/>
            <person name="Bakaher N."/>
            <person name="Bovet L."/>
            <person name="Willig A."/>
            <person name="Goepfert S."/>
            <person name="Peitsch M.C."/>
            <person name="Ivanov N.V."/>
        </authorList>
    </citation>
    <scope>NUCLEOTIDE SEQUENCE [LARGE SCALE GENOMIC DNA]</scope>
</reference>
<gene>
    <name evidence="3" type="primary">LOC107831649</name>
</gene>
<feature type="domain" description="Retrotransposon Copia-like N-terminal" evidence="1">
    <location>
        <begin position="1"/>
        <end position="41"/>
    </location>
</feature>